<evidence type="ECO:0000313" key="1">
    <source>
        <dbReference type="EMBL" id="KAI8438910.1"/>
    </source>
</evidence>
<proteinExistence type="predicted"/>
<reference evidence="1 2" key="1">
    <citation type="journal article" date="2022" name="Genome Biol. Evol.">
        <title>The Spruce Budworm Genome: Reconstructing the Evolutionary History of Antifreeze Proteins.</title>
        <authorList>
            <person name="Beliveau C."/>
            <person name="Gagne P."/>
            <person name="Picq S."/>
            <person name="Vernygora O."/>
            <person name="Keeling C.I."/>
            <person name="Pinkney K."/>
            <person name="Doucet D."/>
            <person name="Wen F."/>
            <person name="Johnston J.S."/>
            <person name="Maaroufi H."/>
            <person name="Boyle B."/>
            <person name="Laroche J."/>
            <person name="Dewar K."/>
            <person name="Juretic N."/>
            <person name="Blackburn G."/>
            <person name="Nisole A."/>
            <person name="Brunet B."/>
            <person name="Brandao M."/>
            <person name="Lumley L."/>
            <person name="Duan J."/>
            <person name="Quan G."/>
            <person name="Lucarotti C.J."/>
            <person name="Roe A.D."/>
            <person name="Sperling F.A.H."/>
            <person name="Levesque R.C."/>
            <person name="Cusson M."/>
        </authorList>
    </citation>
    <scope>NUCLEOTIDE SEQUENCE [LARGE SCALE GENOMIC DNA]</scope>
    <source>
        <strain evidence="1">Glfc:IPQL:Cfum</strain>
    </source>
</reference>
<accession>A0ACC0KRH7</accession>
<protein>
    <submittedName>
        <fullName evidence="1">Uncharacterized protein</fullName>
    </submittedName>
</protein>
<dbReference type="Proteomes" id="UP001064048">
    <property type="component" value="Chromosome 18"/>
</dbReference>
<sequence>MATSEHGAKSPQSEQAADNAVGAGDPGSLESLDHCESEDYKLCLESGYGVPIVWSCGPSEAGQQFRVDAPALARLVARAGAARPVALVSVAGAFRGGKSFLLDFMLRYLYSLAEVCTRARHVLALMRSGHDDAANWMLASSGAASVFTTGDEPSGDDWLGGEEEPLRGFSWRGGSARETTGIVLWSQPFPVTLPTGEKVAVLLMDTQGSFDEQSSLRDCSMIFALSTLLASTQVYNISQKIREDDLQHLQLFTEYAAAGGGGLAALRLLLRDWSAPYECAYGAAGGARYLRDKLQVKEEHPRESRDIRQRLAASFEDMSCFLMPHPGLCAANNPNFQGKLSELETDFKQSLRELVPLLLAPAHLRAKHVAGRPLAARELPVLLQAYLDEFNTRVPTPRSVLSVRTPQLAASPALPRVCDARLSLQATARAAWLCGREAARARVVEAAPARALPRGSLRARLSAAARDALLPLPPLADRADDLPGLAAFEKELDALVDQYAEINDRRLDLAIAAAKESFEGVVRELEQEGLCLHPLDLSATIADARKTAMTYFNCDEDDESAAADPDLAQLANDLEERSEAVLRRLSAVNTANNSAAVEAARAAASAALARALPRVCAGAAALAAAHDDARRHAAHAFHQHRNKPTTHQYDDFVTQLEQVVQCDLSAHTEQNATNNRNSMNEAFETYQTSFNFNNGFWRPDHLAAKHEEVKELAINYFYDRRDKSESRERDEFVCEMESELLCRYNRLRERNEAMNENAVDEVFNGFCSSMDVLCAGLRWQDLSLLSLLRNACVEGKYAFLAKRVNERRELDDEEDDLYLQLLLEKMEGKMEYYRHKNSRHLSGLEVTGVVVGSVVALGVAVAGGVGVVVATAAYGPAAAAAVAEAGASTTIPVVVGAAATLWNVIRRPLGL</sequence>
<evidence type="ECO:0000313" key="2">
    <source>
        <dbReference type="Proteomes" id="UP001064048"/>
    </source>
</evidence>
<name>A0ACC0KRH7_CHOFU</name>
<gene>
    <name evidence="1" type="ORF">MSG28_011238</name>
</gene>
<dbReference type="EMBL" id="CM046118">
    <property type="protein sequence ID" value="KAI8438910.1"/>
    <property type="molecule type" value="Genomic_DNA"/>
</dbReference>
<organism evidence="1 2">
    <name type="scientific">Choristoneura fumiferana</name>
    <name type="common">Spruce budworm moth</name>
    <name type="synonym">Archips fumiferana</name>
    <dbReference type="NCBI Taxonomy" id="7141"/>
    <lineage>
        <taxon>Eukaryota</taxon>
        <taxon>Metazoa</taxon>
        <taxon>Ecdysozoa</taxon>
        <taxon>Arthropoda</taxon>
        <taxon>Hexapoda</taxon>
        <taxon>Insecta</taxon>
        <taxon>Pterygota</taxon>
        <taxon>Neoptera</taxon>
        <taxon>Endopterygota</taxon>
        <taxon>Lepidoptera</taxon>
        <taxon>Glossata</taxon>
        <taxon>Ditrysia</taxon>
        <taxon>Tortricoidea</taxon>
        <taxon>Tortricidae</taxon>
        <taxon>Tortricinae</taxon>
        <taxon>Choristoneura</taxon>
    </lineage>
</organism>
<keyword evidence="2" id="KW-1185">Reference proteome</keyword>
<comment type="caution">
    <text evidence="1">The sequence shown here is derived from an EMBL/GenBank/DDBJ whole genome shotgun (WGS) entry which is preliminary data.</text>
</comment>